<evidence type="ECO:0000256" key="11">
    <source>
        <dbReference type="SAM" id="Coils"/>
    </source>
</evidence>
<dbReference type="PANTHER" id="PTHR12960">
    <property type="entry name" value="GLE-1-RELATED"/>
    <property type="match status" value="1"/>
</dbReference>
<comment type="caution">
    <text evidence="13">The sequence shown here is derived from an EMBL/GenBank/DDBJ whole genome shotgun (WGS) entry which is preliminary data.</text>
</comment>
<dbReference type="InterPro" id="IPR012476">
    <property type="entry name" value="GLE1"/>
</dbReference>
<dbReference type="GO" id="GO:0044614">
    <property type="term" value="C:nuclear pore cytoplasmic filaments"/>
    <property type="evidence" value="ECO:0007669"/>
    <property type="project" value="TreeGrafter"/>
</dbReference>
<keyword evidence="5" id="KW-0653">Protein transport</keyword>
<dbReference type="GO" id="GO:0005543">
    <property type="term" value="F:phospholipid binding"/>
    <property type="evidence" value="ECO:0007669"/>
    <property type="project" value="TreeGrafter"/>
</dbReference>
<dbReference type="GO" id="GO:0015031">
    <property type="term" value="P:protein transport"/>
    <property type="evidence" value="ECO:0007669"/>
    <property type="project" value="UniProtKB-KW"/>
</dbReference>
<accession>A0A9P8I4K0</accession>
<dbReference type="InterPro" id="IPR038506">
    <property type="entry name" value="GLE1-like_sf"/>
</dbReference>
<feature type="compositionally biased region" description="Polar residues" evidence="12">
    <location>
        <begin position="502"/>
        <end position="517"/>
    </location>
</feature>
<comment type="subcellular location">
    <subcellularLocation>
        <location evidence="1">Nucleus</location>
        <location evidence="1">Nuclear pore complex</location>
    </subcellularLocation>
</comment>
<evidence type="ECO:0000256" key="6">
    <source>
        <dbReference type="ARBA" id="ARBA00023010"/>
    </source>
</evidence>
<dbReference type="Proteomes" id="UP000698800">
    <property type="component" value="Unassembled WGS sequence"/>
</dbReference>
<dbReference type="Pfam" id="PF07817">
    <property type="entry name" value="GLE1"/>
    <property type="match status" value="1"/>
</dbReference>
<evidence type="ECO:0000256" key="1">
    <source>
        <dbReference type="ARBA" id="ARBA00004567"/>
    </source>
</evidence>
<dbReference type="Gene3D" id="1.25.40.510">
    <property type="entry name" value="GLE1-like"/>
    <property type="match status" value="1"/>
</dbReference>
<feature type="compositionally biased region" description="Polar residues" evidence="12">
    <location>
        <begin position="245"/>
        <end position="255"/>
    </location>
</feature>
<feature type="region of interest" description="Disordered" evidence="12">
    <location>
        <begin position="330"/>
        <end position="375"/>
    </location>
</feature>
<feature type="compositionally biased region" description="Pro residues" evidence="12">
    <location>
        <begin position="94"/>
        <end position="106"/>
    </location>
</feature>
<keyword evidence="11" id="KW-0175">Coiled coil</keyword>
<dbReference type="EMBL" id="JAGHQL010000153">
    <property type="protein sequence ID" value="KAH0537278.1"/>
    <property type="molecule type" value="Genomic_DNA"/>
</dbReference>
<proteinExistence type="inferred from homology"/>
<dbReference type="GO" id="GO:0031369">
    <property type="term" value="F:translation initiation factor binding"/>
    <property type="evidence" value="ECO:0007669"/>
    <property type="project" value="TreeGrafter"/>
</dbReference>
<keyword evidence="8" id="KW-0539">Nucleus</keyword>
<organism evidence="13 14">
    <name type="scientific">Glutinoglossum americanum</name>
    <dbReference type="NCBI Taxonomy" id="1670608"/>
    <lineage>
        <taxon>Eukaryota</taxon>
        <taxon>Fungi</taxon>
        <taxon>Dikarya</taxon>
        <taxon>Ascomycota</taxon>
        <taxon>Pezizomycotina</taxon>
        <taxon>Geoglossomycetes</taxon>
        <taxon>Geoglossales</taxon>
        <taxon>Geoglossaceae</taxon>
        <taxon>Glutinoglossum</taxon>
    </lineage>
</organism>
<feature type="compositionally biased region" description="Polar residues" evidence="12">
    <location>
        <begin position="130"/>
        <end position="144"/>
    </location>
</feature>
<feature type="region of interest" description="Disordered" evidence="12">
    <location>
        <begin position="214"/>
        <end position="237"/>
    </location>
</feature>
<dbReference type="AlphaFoldDB" id="A0A9P8I4K0"/>
<evidence type="ECO:0000256" key="5">
    <source>
        <dbReference type="ARBA" id="ARBA00022927"/>
    </source>
</evidence>
<reference evidence="13" key="1">
    <citation type="submission" date="2021-03" db="EMBL/GenBank/DDBJ databases">
        <title>Comparative genomics and phylogenomic investigation of the class Geoglossomycetes provide insights into ecological specialization and systematics.</title>
        <authorList>
            <person name="Melie T."/>
            <person name="Pirro S."/>
            <person name="Miller A.N."/>
            <person name="Quandt A."/>
        </authorList>
    </citation>
    <scope>NUCLEOTIDE SEQUENCE</scope>
    <source>
        <strain evidence="13">GBOQ0MN5Z8</strain>
    </source>
</reference>
<evidence type="ECO:0000256" key="8">
    <source>
        <dbReference type="ARBA" id="ARBA00023242"/>
    </source>
</evidence>
<gene>
    <name evidence="13" type="ORF">FGG08_005902</name>
</gene>
<evidence type="ECO:0000256" key="12">
    <source>
        <dbReference type="SAM" id="MobiDB-lite"/>
    </source>
</evidence>
<evidence type="ECO:0000256" key="4">
    <source>
        <dbReference type="ARBA" id="ARBA00022816"/>
    </source>
</evidence>
<evidence type="ECO:0000313" key="14">
    <source>
        <dbReference type="Proteomes" id="UP000698800"/>
    </source>
</evidence>
<dbReference type="OrthoDB" id="420884at2759"/>
<feature type="region of interest" description="Disordered" evidence="12">
    <location>
        <begin position="242"/>
        <end position="261"/>
    </location>
</feature>
<dbReference type="PANTHER" id="PTHR12960:SF0">
    <property type="entry name" value="MRNA EXPORT FACTOR GLE1"/>
    <property type="match status" value="1"/>
</dbReference>
<keyword evidence="6" id="KW-0811">Translocation</keyword>
<comment type="similarity">
    <text evidence="2">Belongs to the GLE1 family.</text>
</comment>
<evidence type="ECO:0000256" key="9">
    <source>
        <dbReference type="ARBA" id="ARBA00026227"/>
    </source>
</evidence>
<feature type="compositionally biased region" description="Low complexity" evidence="12">
    <location>
        <begin position="345"/>
        <end position="355"/>
    </location>
</feature>
<keyword evidence="7" id="KW-0906">Nuclear pore complex</keyword>
<evidence type="ECO:0000313" key="13">
    <source>
        <dbReference type="EMBL" id="KAH0537278.1"/>
    </source>
</evidence>
<name>A0A9P8I4K0_9PEZI</name>
<keyword evidence="3" id="KW-0813">Transport</keyword>
<evidence type="ECO:0000256" key="7">
    <source>
        <dbReference type="ARBA" id="ARBA00023132"/>
    </source>
</evidence>
<feature type="region of interest" description="Disordered" evidence="12">
    <location>
        <begin position="32"/>
        <end position="150"/>
    </location>
</feature>
<protein>
    <recommendedName>
        <fullName evidence="9">mRNA export factor GLE1</fullName>
    </recommendedName>
    <alternativeName>
        <fullName evidence="10">Nucleoporin GLE1</fullName>
    </alternativeName>
</protein>
<dbReference type="GO" id="GO:0016973">
    <property type="term" value="P:poly(A)+ mRNA export from nucleus"/>
    <property type="evidence" value="ECO:0007669"/>
    <property type="project" value="InterPro"/>
</dbReference>
<evidence type="ECO:0000256" key="2">
    <source>
        <dbReference type="ARBA" id="ARBA00011056"/>
    </source>
</evidence>
<evidence type="ECO:0000256" key="3">
    <source>
        <dbReference type="ARBA" id="ARBA00022448"/>
    </source>
</evidence>
<feature type="compositionally biased region" description="Polar residues" evidence="12">
    <location>
        <begin position="555"/>
        <end position="571"/>
    </location>
</feature>
<keyword evidence="4" id="KW-0509">mRNA transport</keyword>
<keyword evidence="14" id="KW-1185">Reference proteome</keyword>
<feature type="coiled-coil region" evidence="11">
    <location>
        <begin position="653"/>
        <end position="766"/>
    </location>
</feature>
<dbReference type="GO" id="GO:0000822">
    <property type="term" value="F:inositol hexakisphosphate binding"/>
    <property type="evidence" value="ECO:0007669"/>
    <property type="project" value="TreeGrafter"/>
</dbReference>
<feature type="compositionally biased region" description="Basic and acidic residues" evidence="12">
    <location>
        <begin position="518"/>
        <end position="529"/>
    </location>
</feature>
<feature type="region of interest" description="Disordered" evidence="12">
    <location>
        <begin position="479"/>
        <end position="578"/>
    </location>
</feature>
<sequence length="1143" mass="126941">MYILHIQYLLSEQEPKNAFSCEREVLHPLDPKAEPGAFLFYDSDDSIEEKNQRPSKRTGTTTSMREEMADSNTQRLRKPRPSPSTKGLKTPSGPGTPPTSAPPSPPVSKRYMPSSSAINSPPHGSRGEHSSSIMGRSGPSQKLQAVSPPASEYRLFPAAYQSSPPVLRHHRRGVEDFDAPELGEVSRDTITSSSVVKGKTLDILYSSVSEDENLQDFRHGSPGWTATSPSRASGTGFEAIFDNPRTAQDNSSPSYSERGGLDSALASPAIFRSGDLSRDGITARAAHVDEGSQFSLPSPPYPNKNPATRMQPDRQSLVYGGSLVKDDTLVSPERESHDRIHHRTTSSTRLGTGSTKRFTGRPDNLPHSLDTLSGDKLSDHHLKRASIDTRPQQSMVGSVASAVYKDKAPDCSNSSDPGNAPEIHTNPQSKLHLHSLGIRARADIETTSATTSSGNFRQGFDSLIPEGSLTSVNLNITDGSVPISTINSRGTLTPGTLKTKPSFANDTRPYTRSSIDSRASEHTSKRSDSGSRSLHSPARLVGKVRSLFKSGGNGSTRSNQGASRKSISFDSSPEPDEARQNAFEEHLILQTLENRYQQHALDRRQELVEALQYLTSPSAVLEGETLLNEFRRLRLETDSLFLLELEKGALEKKREHELQLNTAAARHERVRRDAELVRNEFEAALRMEIERRREEEKRELDRIRQAKADQELAERRRQVELERKQAAEERRWARLEQQRLEEETRIKAAEDTRKIAEEKARAKAEAEHQARIKAEEDKKAADLLTVSAAARGTSFTAIERDNNDVSHMQEEYLRLHALLKGFRSWLVKEAKGIQALKAKMGEMRREIKKTVGQLTAGKNANKEPLLRIANVLNQALNDADGPKIDVRQFFVLPNEREMDPSVMSQPPDRPALFVYLLNIFAKAVIAQFIDEAGVNPKAAEPVGVVAVTIFANDNFKWRGTPLIDILIAKYRRVCPVLFGLYGKDTTRDGRQRLGWHATNGEEWVSEQTHAERMTGLGAGYAAVTLRNFSKSKMANPYSNVKYWQSLQWICDVPPLEATDTHFIVLKAMIENYAAKFIDLYGDAAKLALRKALITFPKESKRSSPAIQAAAALADALKRDEMIYLTNSERDAEAKAIMAGVLFR</sequence>
<feature type="region of interest" description="Disordered" evidence="12">
    <location>
        <begin position="288"/>
        <end position="311"/>
    </location>
</feature>
<feature type="compositionally biased region" description="Polar residues" evidence="12">
    <location>
        <begin position="479"/>
        <end position="496"/>
    </location>
</feature>
<feature type="region of interest" description="Disordered" evidence="12">
    <location>
        <begin position="406"/>
        <end position="427"/>
    </location>
</feature>
<evidence type="ECO:0000256" key="10">
    <source>
        <dbReference type="ARBA" id="ARBA00029983"/>
    </source>
</evidence>
<feature type="compositionally biased region" description="Polar residues" evidence="12">
    <location>
        <begin position="224"/>
        <end position="233"/>
    </location>
</feature>
<dbReference type="GO" id="GO:0005737">
    <property type="term" value="C:cytoplasm"/>
    <property type="evidence" value="ECO:0007669"/>
    <property type="project" value="TreeGrafter"/>
</dbReference>